<dbReference type="GO" id="GO:0003676">
    <property type="term" value="F:nucleic acid binding"/>
    <property type="evidence" value="ECO:0007669"/>
    <property type="project" value="InterPro"/>
</dbReference>
<dbReference type="InterPro" id="IPR052929">
    <property type="entry name" value="RNase_H-like_EbsB-rel"/>
</dbReference>
<evidence type="ECO:0000313" key="2">
    <source>
        <dbReference type="EMBL" id="KAF2575134.1"/>
    </source>
</evidence>
<proteinExistence type="predicted"/>
<dbReference type="AlphaFoldDB" id="A0A8S9IZ74"/>
<dbReference type="PANTHER" id="PTHR47074:SF11">
    <property type="entry name" value="REVERSE TRANSCRIPTASE-LIKE PROTEIN"/>
    <property type="match status" value="1"/>
</dbReference>
<sequence>MDPASLLRKAEEESNIWFELNYPDARSSAPSTSLGTITPSWKAPTDDILKCNIAASWSESSRNSGASWNVRNCRGKVLMHGRRSFSSVQSRELAELLAIYWAIESMNFMRKDKIIFESSCERARSCFLTPSSCSGVVELVGNISQRIATSVTVDHRYQYYIASGGPNWLNDLIAYEARNTAPPS</sequence>
<gene>
    <name evidence="2" type="ORF">F2Q70_00001301</name>
</gene>
<comment type="caution">
    <text evidence="2">The sequence shown here is derived from an EMBL/GenBank/DDBJ whole genome shotgun (WGS) entry which is preliminary data.</text>
</comment>
<accession>A0A8S9IZ74</accession>
<reference evidence="2" key="1">
    <citation type="submission" date="2019-12" db="EMBL/GenBank/DDBJ databases">
        <title>Genome sequencing and annotation of Brassica cretica.</title>
        <authorList>
            <person name="Studholme D.J."/>
            <person name="Sarris P.F."/>
        </authorList>
    </citation>
    <scope>NUCLEOTIDE SEQUENCE</scope>
    <source>
        <strain evidence="2">PFS-102/07</strain>
        <tissue evidence="2">Leaf</tissue>
    </source>
</reference>
<dbReference type="PANTHER" id="PTHR47074">
    <property type="entry name" value="BNAC02G40300D PROTEIN"/>
    <property type="match status" value="1"/>
</dbReference>
<name>A0A8S9IZ74_BRACR</name>
<dbReference type="InterPro" id="IPR002156">
    <property type="entry name" value="RNaseH_domain"/>
</dbReference>
<dbReference type="GO" id="GO:0004523">
    <property type="term" value="F:RNA-DNA hybrid ribonuclease activity"/>
    <property type="evidence" value="ECO:0007669"/>
    <property type="project" value="InterPro"/>
</dbReference>
<protein>
    <recommendedName>
        <fullName evidence="1">RNase H type-1 domain-containing protein</fullName>
    </recommendedName>
</protein>
<feature type="domain" description="RNase H type-1" evidence="1">
    <location>
        <begin position="52"/>
        <end position="121"/>
    </location>
</feature>
<evidence type="ECO:0000259" key="1">
    <source>
        <dbReference type="Pfam" id="PF13456"/>
    </source>
</evidence>
<dbReference type="EMBL" id="QGKY02001015">
    <property type="protein sequence ID" value="KAF2575134.1"/>
    <property type="molecule type" value="Genomic_DNA"/>
</dbReference>
<dbReference type="Pfam" id="PF13456">
    <property type="entry name" value="RVT_3"/>
    <property type="match status" value="1"/>
</dbReference>
<organism evidence="2">
    <name type="scientific">Brassica cretica</name>
    <name type="common">Mustard</name>
    <dbReference type="NCBI Taxonomy" id="69181"/>
    <lineage>
        <taxon>Eukaryota</taxon>
        <taxon>Viridiplantae</taxon>
        <taxon>Streptophyta</taxon>
        <taxon>Embryophyta</taxon>
        <taxon>Tracheophyta</taxon>
        <taxon>Spermatophyta</taxon>
        <taxon>Magnoliopsida</taxon>
        <taxon>eudicotyledons</taxon>
        <taxon>Gunneridae</taxon>
        <taxon>Pentapetalae</taxon>
        <taxon>rosids</taxon>
        <taxon>malvids</taxon>
        <taxon>Brassicales</taxon>
        <taxon>Brassicaceae</taxon>
        <taxon>Brassiceae</taxon>
        <taxon>Brassica</taxon>
    </lineage>
</organism>